<gene>
    <name evidence="2" type="ORF">DLD82_00770</name>
</gene>
<dbReference type="Pfam" id="PF09820">
    <property type="entry name" value="AAA-ATPase_like"/>
    <property type="match status" value="1"/>
</dbReference>
<dbReference type="SUPFAM" id="SSF52540">
    <property type="entry name" value="P-loop containing nucleoside triphosphate hydrolases"/>
    <property type="match status" value="1"/>
</dbReference>
<dbReference type="PANTHER" id="PTHR34825:SF2">
    <property type="entry name" value="AAA-ATPASE-LIKE DOMAIN-CONTAINING PROTEIN"/>
    <property type="match status" value="1"/>
</dbReference>
<dbReference type="Pfam" id="PF08011">
    <property type="entry name" value="PDDEXK_9"/>
    <property type="match status" value="1"/>
</dbReference>
<evidence type="ECO:0000313" key="3">
    <source>
        <dbReference type="Proteomes" id="UP000245934"/>
    </source>
</evidence>
<dbReference type="RefSeq" id="WP_109939199.1">
    <property type="nucleotide sequence ID" value="NZ_CP176366.1"/>
</dbReference>
<dbReference type="OrthoDB" id="118835at2157"/>
<dbReference type="PANTHER" id="PTHR34825">
    <property type="entry name" value="CONSERVED PROTEIN, WITH A WEAK D-GALACTARATE DEHYDRATASE/ALTRONATE HYDROLASE DOMAIN"/>
    <property type="match status" value="1"/>
</dbReference>
<dbReference type="GeneID" id="97609145"/>
<evidence type="ECO:0000259" key="1">
    <source>
        <dbReference type="Pfam" id="PF09820"/>
    </source>
</evidence>
<feature type="domain" description="AAA-ATPase-like" evidence="1">
    <location>
        <begin position="7"/>
        <end position="221"/>
    </location>
</feature>
<proteinExistence type="predicted"/>
<name>A0A2V2NL58_9EURY</name>
<sequence>MTLQKIPYGISNFRKMREEGYIFIDKTRYIRLLEESPPYIFFLRPRRFGKSLFVSLLHYYYDISEKNNFNNLFSGTKIGIDPTIKRNSYYILNFDFSAITTETDRELQKSFSARIRDSLTQFIDHYNLAIQLEPSESGADILSTFFSRLPDEMKGRIYVIIDEYDHFANELLSFNIDLFQETISRQGFIRKWYEALKMGTKNYVDRIFATGVSPITLDSLTSGFNISSNLTRSPKLNEMMGFTEEEVILLMEQTLPQEYGSETLLPTMRRYYNGYLFSEGENTRIFNSDMILYYMSSYLEWGKPPEQLLDMNIASDYGKISRLIRIKSPERNISVLKDIVYSGEVSAQITSQFSMEKDFTRDDFVSLLYYLGLLTIKRAIPGEISLNIPNYVIKGIYYDFFLRIIAREGDFDIHNEKVREAMREIGYEGRCTKLVSLIEELLHAFSNRDFIGFDEKYIKIALFTYANMSNLYLVKSEYEVSDGYIDIALLKRDPWHPDYYAVFELKYLKMTDSSKKSIETAKRAGEKQLMQYISSPELTVIKNLKKWVLVFAGDRCVSMSEV</sequence>
<dbReference type="InterPro" id="IPR012547">
    <property type="entry name" value="PDDEXK_9"/>
</dbReference>
<dbReference type="InterPro" id="IPR027417">
    <property type="entry name" value="P-loop_NTPase"/>
</dbReference>
<keyword evidence="3" id="KW-1185">Reference proteome</keyword>
<accession>A0A2V2NL58</accession>
<evidence type="ECO:0000313" key="2">
    <source>
        <dbReference type="EMBL" id="PWR76063.1"/>
    </source>
</evidence>
<organism evidence="2 3">
    <name type="scientific">Methanospirillum stamsii</name>
    <dbReference type="NCBI Taxonomy" id="1277351"/>
    <lineage>
        <taxon>Archaea</taxon>
        <taxon>Methanobacteriati</taxon>
        <taxon>Methanobacteriota</taxon>
        <taxon>Stenosarchaea group</taxon>
        <taxon>Methanomicrobia</taxon>
        <taxon>Methanomicrobiales</taxon>
        <taxon>Methanospirillaceae</taxon>
        <taxon>Methanospirillum</taxon>
    </lineage>
</organism>
<dbReference type="InterPro" id="IPR018631">
    <property type="entry name" value="AAA-ATPase-like_dom"/>
</dbReference>
<dbReference type="AlphaFoldDB" id="A0A2V2NL58"/>
<dbReference type="Gene3D" id="3.40.50.300">
    <property type="entry name" value="P-loop containing nucleotide triphosphate hydrolases"/>
    <property type="match status" value="1"/>
</dbReference>
<comment type="caution">
    <text evidence="2">The sequence shown here is derived from an EMBL/GenBank/DDBJ whole genome shotgun (WGS) entry which is preliminary data.</text>
</comment>
<reference evidence="2 3" key="1">
    <citation type="submission" date="2018-05" db="EMBL/GenBank/DDBJ databases">
        <title>Draft genome of Methanospirillum stamsii Pt1.</title>
        <authorList>
            <person name="Dueholm M.S."/>
            <person name="Nielsen P.H."/>
            <person name="Bakmann L.F."/>
            <person name="Otzen D.E."/>
        </authorList>
    </citation>
    <scope>NUCLEOTIDE SEQUENCE [LARGE SCALE GENOMIC DNA]</scope>
    <source>
        <strain evidence="2 3">Pt1</strain>
    </source>
</reference>
<dbReference type="EMBL" id="QGMZ01000004">
    <property type="protein sequence ID" value="PWR76063.1"/>
    <property type="molecule type" value="Genomic_DNA"/>
</dbReference>
<protein>
    <submittedName>
        <fullName evidence="2">AAA family ATPase</fullName>
    </submittedName>
</protein>
<dbReference type="Proteomes" id="UP000245934">
    <property type="component" value="Unassembled WGS sequence"/>
</dbReference>